<keyword evidence="4" id="KW-1185">Reference proteome</keyword>
<name>A0A6P2D9P2_9BACT</name>
<feature type="domain" description="DUF1559" evidence="2">
    <location>
        <begin position="36"/>
        <end position="307"/>
    </location>
</feature>
<dbReference type="Proteomes" id="UP000464178">
    <property type="component" value="Chromosome"/>
</dbReference>
<evidence type="ECO:0000256" key="1">
    <source>
        <dbReference type="SAM" id="Phobius"/>
    </source>
</evidence>
<dbReference type="RefSeq" id="WP_162673599.1">
    <property type="nucleotide sequence ID" value="NZ_LR593886.1"/>
</dbReference>
<evidence type="ECO:0000259" key="2">
    <source>
        <dbReference type="Pfam" id="PF07596"/>
    </source>
</evidence>
<dbReference type="InterPro" id="IPR011453">
    <property type="entry name" value="DUF1559"/>
</dbReference>
<dbReference type="NCBIfam" id="TIGR02532">
    <property type="entry name" value="IV_pilin_GFxxxE"/>
    <property type="match status" value="1"/>
</dbReference>
<dbReference type="InterPro" id="IPR027558">
    <property type="entry name" value="Pre_pil_HX9DG_C"/>
</dbReference>
<dbReference type="NCBIfam" id="TIGR04294">
    <property type="entry name" value="pre_pil_HX9DG"/>
    <property type="match status" value="1"/>
</dbReference>
<dbReference type="AlphaFoldDB" id="A0A6P2D9P2"/>
<dbReference type="Gene3D" id="3.30.700.10">
    <property type="entry name" value="Glycoprotein, Type 4 Pilin"/>
    <property type="match status" value="1"/>
</dbReference>
<feature type="transmembrane region" description="Helical" evidence="1">
    <location>
        <begin position="12"/>
        <end position="35"/>
    </location>
</feature>
<gene>
    <name evidence="3" type="ORF">SOIL9_04050</name>
</gene>
<dbReference type="InterPro" id="IPR045584">
    <property type="entry name" value="Pilin-like"/>
</dbReference>
<keyword evidence="1" id="KW-0812">Transmembrane</keyword>
<dbReference type="SUPFAM" id="SSF54523">
    <property type="entry name" value="Pili subunits"/>
    <property type="match status" value="1"/>
</dbReference>
<keyword evidence="1" id="KW-1133">Transmembrane helix</keyword>
<dbReference type="PANTHER" id="PTHR30093:SF2">
    <property type="entry name" value="TYPE II SECRETION SYSTEM PROTEIN H"/>
    <property type="match status" value="1"/>
</dbReference>
<keyword evidence="1" id="KW-0472">Membrane</keyword>
<accession>A0A6P2D9P2</accession>
<dbReference type="InterPro" id="IPR012902">
    <property type="entry name" value="N_methyl_site"/>
</dbReference>
<evidence type="ECO:0000313" key="3">
    <source>
        <dbReference type="EMBL" id="VTR98061.1"/>
    </source>
</evidence>
<sequence length="348" mass="37511">MYRHRNGLRRAFTLIELLVVIAIIAILIGLLLPAVQKVREAAARMTCANNLKQIGLAAHNYHASYERLPPGYYGGNPGNLNVNDTGYSSAMLTGTGTLPVLLPYIEQDNIYKQINPVMFTDSSFPTTLPGYWETDANTWNMAQVKIKTYLCPSDSDVRAKYTMAYWYYTSLTANLGADSVGFSYWPSDQNLAKSNYAPVGGGYGQNGSTNSRFGPGANLRKYAATYGNRSKTTLQGITDGTSNTLAFGEGTATGNGNFMWHWYNVTAIPTTAGLSNDPNAASAQFRFASRHTGIVQFALGDGSVRGLRPGATTTNGTTAGTPASSDWWVLMRLAGTADGEVLDNTLGN</sequence>
<dbReference type="EMBL" id="LR593886">
    <property type="protein sequence ID" value="VTR98061.1"/>
    <property type="molecule type" value="Genomic_DNA"/>
</dbReference>
<proteinExistence type="predicted"/>
<evidence type="ECO:0000313" key="4">
    <source>
        <dbReference type="Proteomes" id="UP000464178"/>
    </source>
</evidence>
<organism evidence="3 4">
    <name type="scientific">Gemmata massiliana</name>
    <dbReference type="NCBI Taxonomy" id="1210884"/>
    <lineage>
        <taxon>Bacteria</taxon>
        <taxon>Pseudomonadati</taxon>
        <taxon>Planctomycetota</taxon>
        <taxon>Planctomycetia</taxon>
        <taxon>Gemmatales</taxon>
        <taxon>Gemmataceae</taxon>
        <taxon>Gemmata</taxon>
    </lineage>
</organism>
<reference evidence="3 4" key="1">
    <citation type="submission" date="2019-05" db="EMBL/GenBank/DDBJ databases">
        <authorList>
            <consortium name="Science for Life Laboratories"/>
        </authorList>
    </citation>
    <scope>NUCLEOTIDE SEQUENCE [LARGE SCALE GENOMIC DNA]</scope>
    <source>
        <strain evidence="3">Soil9</strain>
    </source>
</reference>
<dbReference type="KEGG" id="gms:SOIL9_04050"/>
<dbReference type="PANTHER" id="PTHR30093">
    <property type="entry name" value="GENERAL SECRETION PATHWAY PROTEIN G"/>
    <property type="match status" value="1"/>
</dbReference>
<dbReference type="Pfam" id="PF07596">
    <property type="entry name" value="SBP_bac_10"/>
    <property type="match status" value="1"/>
</dbReference>
<dbReference type="Pfam" id="PF07963">
    <property type="entry name" value="N_methyl"/>
    <property type="match status" value="1"/>
</dbReference>
<protein>
    <recommendedName>
        <fullName evidence="2">DUF1559 domain-containing protein</fullName>
    </recommendedName>
</protein>